<accession>A0A5A5R414</accession>
<dbReference type="InterPro" id="IPR000172">
    <property type="entry name" value="GMC_OxRdtase_N"/>
</dbReference>
<organism evidence="7 8">
    <name type="scientific">Microcystis aeruginosa NIES-2519</name>
    <dbReference type="NCBI Taxonomy" id="2303981"/>
    <lineage>
        <taxon>Bacteria</taxon>
        <taxon>Bacillati</taxon>
        <taxon>Cyanobacteriota</taxon>
        <taxon>Cyanophyceae</taxon>
        <taxon>Oscillatoriophycideae</taxon>
        <taxon>Chroococcales</taxon>
        <taxon>Microcystaceae</taxon>
        <taxon>Microcystis</taxon>
    </lineage>
</organism>
<comment type="caution">
    <text evidence="7">The sequence shown here is derived from an EMBL/GenBank/DDBJ whole genome shotgun (WGS) entry which is preliminary data.</text>
</comment>
<dbReference type="Gene3D" id="3.30.560.10">
    <property type="entry name" value="Glucose Oxidase, domain 3"/>
    <property type="match status" value="1"/>
</dbReference>
<dbReference type="SUPFAM" id="SSF51905">
    <property type="entry name" value="FAD/NAD(P)-binding domain"/>
    <property type="match status" value="1"/>
</dbReference>
<dbReference type="Pfam" id="PF00732">
    <property type="entry name" value="GMC_oxred_N"/>
    <property type="match status" value="1"/>
</dbReference>
<dbReference type="PROSITE" id="PS00624">
    <property type="entry name" value="GMC_OXRED_2"/>
    <property type="match status" value="1"/>
</dbReference>
<dbReference type="RefSeq" id="WP_008197442.1">
    <property type="nucleotide sequence ID" value="NZ_BHVO01000042.1"/>
</dbReference>
<dbReference type="InterPro" id="IPR036188">
    <property type="entry name" value="FAD/NAD-bd_sf"/>
</dbReference>
<proteinExistence type="inferred from homology"/>
<dbReference type="EC" id="1.1.99.1" evidence="7"/>
<dbReference type="PANTHER" id="PTHR11552">
    <property type="entry name" value="GLUCOSE-METHANOL-CHOLINE GMC OXIDOREDUCTASE"/>
    <property type="match status" value="1"/>
</dbReference>
<keyword evidence="7" id="KW-0560">Oxidoreductase</keyword>
<evidence type="ECO:0000256" key="4">
    <source>
        <dbReference type="ARBA" id="ARBA00022827"/>
    </source>
</evidence>
<reference evidence="7 8" key="1">
    <citation type="submission" date="2018-09" db="EMBL/GenBank/DDBJ databases">
        <title>Evolutionary history of phycoerythrin pigmentation in the water bloom-forming cyanobacterium Microcystis aeruginosa.</title>
        <authorList>
            <person name="Tanabe Y."/>
            <person name="Tanabe Y."/>
            <person name="Yamaguchi H."/>
        </authorList>
    </citation>
    <scope>NUCLEOTIDE SEQUENCE [LARGE SCALE GENOMIC DNA]</scope>
    <source>
        <strain evidence="7 8">NIES-2519</strain>
    </source>
</reference>
<evidence type="ECO:0000256" key="5">
    <source>
        <dbReference type="PIRSR" id="PIRSR000137-2"/>
    </source>
</evidence>
<comment type="similarity">
    <text evidence="2">Belongs to the GMC oxidoreductase family.</text>
</comment>
<dbReference type="Proteomes" id="UP000323569">
    <property type="component" value="Unassembled WGS sequence"/>
</dbReference>
<dbReference type="AlphaFoldDB" id="A0A5A5R414"/>
<comment type="cofactor">
    <cofactor evidence="1 5">
        <name>FAD</name>
        <dbReference type="ChEBI" id="CHEBI:57692"/>
    </cofactor>
</comment>
<dbReference type="InterPro" id="IPR012132">
    <property type="entry name" value="GMC_OxRdtase"/>
</dbReference>
<dbReference type="InterPro" id="IPR007867">
    <property type="entry name" value="GMC_OxRtase_C"/>
</dbReference>
<keyword evidence="4 5" id="KW-0274">FAD</keyword>
<evidence type="ECO:0000259" key="6">
    <source>
        <dbReference type="PROSITE" id="PS00624"/>
    </source>
</evidence>
<name>A0A5A5R414_MICAE</name>
<evidence type="ECO:0000256" key="3">
    <source>
        <dbReference type="ARBA" id="ARBA00022630"/>
    </source>
</evidence>
<dbReference type="GO" id="GO:0050660">
    <property type="term" value="F:flavin adenine dinucleotide binding"/>
    <property type="evidence" value="ECO:0007669"/>
    <property type="project" value="InterPro"/>
</dbReference>
<dbReference type="Gene3D" id="3.50.50.60">
    <property type="entry name" value="FAD/NAD(P)-binding domain"/>
    <property type="match status" value="1"/>
</dbReference>
<dbReference type="EMBL" id="BHVO01000042">
    <property type="protein sequence ID" value="GCA71024.1"/>
    <property type="molecule type" value="Genomic_DNA"/>
</dbReference>
<evidence type="ECO:0000256" key="2">
    <source>
        <dbReference type="ARBA" id="ARBA00010790"/>
    </source>
</evidence>
<sequence>MADSFDFIIVGSGTAGSTIAYRLSEIADATVLILEAGGTKIIEAVDIPYRWNELLLTEIDWAYMSVPQPGLNNRQVYCASGKLIGGSSNIYHMIHTRGRPQDYDNWAYNGCAGWSFKDVLPYLQKLENQQDNTNPTAGKQGPINVINAQVEGNPVSQTFIDACVEMGYPLVEDFNVQEFGAGWHHIDIKDGKRCGARNAYLEPALIRSNVTLSANSQTTRLLIENNRCVGVEYWQDGILKTARANQEVIVCAGAIQSPKLLMLSGIGQPEHLAQFNIPVVVDLPGVGENFHDHPLMIGPMGMMAEPGSDPQENMTEAALFWGSQPDLIVPDLEICIVHRAPFGEGFFQNVIERVQTNQPVPSVAQLVDPRIILALPGLVSPLSRGWIRLASSDPLVNPLVNPNYGAERADIDRIVTMVKIARDIYQTQAFAKLGLTEINPGRDVRTDEELRTWIINNLGSYYHFVGSCKMGIDNMSVVDPCLKVYGVEGLRVADGSIIPTVPSANPHTSIIMIGEKAADLIKQQIH</sequence>
<dbReference type="PIRSF" id="PIRSF000137">
    <property type="entry name" value="Alcohol_oxidase"/>
    <property type="match status" value="1"/>
</dbReference>
<dbReference type="GO" id="GO:0008812">
    <property type="term" value="F:choline dehydrogenase activity"/>
    <property type="evidence" value="ECO:0007669"/>
    <property type="project" value="UniProtKB-EC"/>
</dbReference>
<evidence type="ECO:0000256" key="1">
    <source>
        <dbReference type="ARBA" id="ARBA00001974"/>
    </source>
</evidence>
<gene>
    <name evidence="7" type="primary">betA</name>
    <name evidence="7" type="ORF">MiYa_02561</name>
</gene>
<feature type="domain" description="Glucose-methanol-choline oxidoreductase N-terminal" evidence="6">
    <location>
        <begin position="253"/>
        <end position="267"/>
    </location>
</feature>
<feature type="binding site" evidence="5">
    <location>
        <position position="461"/>
    </location>
    <ligand>
        <name>substrate</name>
    </ligand>
</feature>
<feature type="binding site" evidence="5">
    <location>
        <position position="495"/>
    </location>
    <ligand>
        <name>FAD</name>
        <dbReference type="ChEBI" id="CHEBI:57692"/>
    </ligand>
</feature>
<keyword evidence="3" id="KW-0285">Flavoprotein</keyword>
<dbReference type="Pfam" id="PF05199">
    <property type="entry name" value="GMC_oxred_C"/>
    <property type="match status" value="1"/>
</dbReference>
<dbReference type="SUPFAM" id="SSF54373">
    <property type="entry name" value="FAD-linked reductases, C-terminal domain"/>
    <property type="match status" value="1"/>
</dbReference>
<evidence type="ECO:0000313" key="7">
    <source>
        <dbReference type="EMBL" id="GCA71024.1"/>
    </source>
</evidence>
<dbReference type="PANTHER" id="PTHR11552:SF147">
    <property type="entry name" value="CHOLINE DEHYDROGENASE, MITOCHONDRIAL"/>
    <property type="match status" value="1"/>
</dbReference>
<evidence type="ECO:0000313" key="8">
    <source>
        <dbReference type="Proteomes" id="UP000323569"/>
    </source>
</evidence>
<protein>
    <submittedName>
        <fullName evidence="7">Oxygen-dependent choline dehydrogenase</fullName>
        <ecNumber evidence="7">1.1.99.1</ecNumber>
    </submittedName>
</protein>